<evidence type="ECO:0000256" key="5">
    <source>
        <dbReference type="ARBA" id="ARBA00022723"/>
    </source>
</evidence>
<dbReference type="AlphaFoldDB" id="A0A1E4TTI9"/>
<dbReference type="PANTHER" id="PTHR28213:SF1">
    <property type="entry name" value="IMP-SPECIFIC 5'-NUCLEOTIDASE 1"/>
    <property type="match status" value="1"/>
</dbReference>
<evidence type="ECO:0000256" key="11">
    <source>
        <dbReference type="ARBA" id="ARBA00047413"/>
    </source>
</evidence>
<keyword evidence="5" id="KW-0479">Metal-binding</keyword>
<dbReference type="EC" id="3.1.3.-" evidence="12"/>
<keyword evidence="10 12" id="KW-0546">Nucleotide metabolism</keyword>
<dbReference type="InterPro" id="IPR009453">
    <property type="entry name" value="ISN1"/>
</dbReference>
<keyword evidence="14" id="KW-1185">Reference proteome</keyword>
<evidence type="ECO:0000256" key="9">
    <source>
        <dbReference type="ARBA" id="ARBA00022842"/>
    </source>
</evidence>
<protein>
    <recommendedName>
        <fullName evidence="4 12">IMP-specific 5'-nucleotidase 1</fullName>
        <ecNumber evidence="12">3.1.3.-</ecNumber>
    </recommendedName>
</protein>
<evidence type="ECO:0000313" key="14">
    <source>
        <dbReference type="Proteomes" id="UP000094236"/>
    </source>
</evidence>
<sequence length="424" mass="48157">MTSRYRVEYALKQHRRDEFIEWIKGVLAGPFVLHAVKSSGITVADDMKISADARRRYAEVFSDIERLVDDQIFMYSQNTPEFSRLKQLVPSVGEFFTQLPLEKAFYIEDEKRSISKRRLVCPSFNDVRVILNTAQLLQLSGNFNSVSIQEEDKLQLITFDGDVTLYDDGDCLMPDSPLIPLIIQALSRNFFIGIVTAAGYKDGAKYYERLYGLIDALELEIYGLTERQKERFLVMGGEANYLLQYDSVLKKLKFIEPSKWILPAMAGWNPINITNTLDFAESVLSDLIRKLELPAIVVKKERAVGMVAKPGFKLLREALEEVVLICDNKLNNFQPAQEIEFCAFNGGSDVWVDIGDKSLGVKVLQTFLGKDAKSNSTLHIGDQFATVGANDYKARRSACTVWIANPEETRNCLVDLFKYIDNKY</sequence>
<accession>A0A1E4TTI9</accession>
<name>A0A1E4TTI9_PACTA</name>
<dbReference type="GO" id="GO:0071592">
    <property type="term" value="P:nicotinic acid riboside biosynthetic process"/>
    <property type="evidence" value="ECO:0007669"/>
    <property type="project" value="TreeGrafter"/>
</dbReference>
<dbReference type="GO" id="GO:0008253">
    <property type="term" value="F:5'-nucleotidase activity"/>
    <property type="evidence" value="ECO:0007669"/>
    <property type="project" value="InterPro"/>
</dbReference>
<evidence type="ECO:0000256" key="10">
    <source>
        <dbReference type="ARBA" id="ARBA00023080"/>
    </source>
</evidence>
<dbReference type="PANTHER" id="PTHR28213">
    <property type="entry name" value="IMP-SPECIFIC 5'-NUCLEOTIDASE 1"/>
    <property type="match status" value="1"/>
</dbReference>
<dbReference type="STRING" id="669874.A0A1E4TTI9"/>
<comment type="similarity">
    <text evidence="2 12">Belongs to the ISN1 family.</text>
</comment>
<comment type="subunit">
    <text evidence="3 12">Homotetramer.</text>
</comment>
<dbReference type="GO" id="GO:0009117">
    <property type="term" value="P:nucleotide metabolic process"/>
    <property type="evidence" value="ECO:0007669"/>
    <property type="project" value="UniProtKB-KW"/>
</dbReference>
<organism evidence="13 14">
    <name type="scientific">Pachysolen tannophilus NRRL Y-2460</name>
    <dbReference type="NCBI Taxonomy" id="669874"/>
    <lineage>
        <taxon>Eukaryota</taxon>
        <taxon>Fungi</taxon>
        <taxon>Dikarya</taxon>
        <taxon>Ascomycota</taxon>
        <taxon>Saccharomycotina</taxon>
        <taxon>Pichiomycetes</taxon>
        <taxon>Pachysolenaceae</taxon>
        <taxon>Pachysolen</taxon>
    </lineage>
</organism>
<comment type="cofactor">
    <cofactor evidence="1 12">
        <name>Mg(2+)</name>
        <dbReference type="ChEBI" id="CHEBI:18420"/>
    </cofactor>
</comment>
<dbReference type="InterPro" id="IPR036412">
    <property type="entry name" value="HAD-like_sf"/>
</dbReference>
<dbReference type="PIRSF" id="PIRSF028836">
    <property type="entry name" value="ISN1"/>
    <property type="match status" value="1"/>
</dbReference>
<evidence type="ECO:0000256" key="4">
    <source>
        <dbReference type="ARBA" id="ARBA00015544"/>
    </source>
</evidence>
<evidence type="ECO:0000256" key="7">
    <source>
        <dbReference type="ARBA" id="ARBA00022801"/>
    </source>
</evidence>
<keyword evidence="8" id="KW-0067">ATP-binding</keyword>
<dbReference type="EMBL" id="KV454015">
    <property type="protein sequence ID" value="ODV95056.1"/>
    <property type="molecule type" value="Genomic_DNA"/>
</dbReference>
<dbReference type="Proteomes" id="UP000094236">
    <property type="component" value="Unassembled WGS sequence"/>
</dbReference>
<keyword evidence="6" id="KW-0547">Nucleotide-binding</keyword>
<keyword evidence="9 12" id="KW-0460">Magnesium</keyword>
<keyword evidence="7 12" id="KW-0378">Hydrolase</keyword>
<comment type="catalytic activity">
    <reaction evidence="11">
        <text>IMP + H2O = inosine + phosphate</text>
        <dbReference type="Rhea" id="RHEA:27718"/>
        <dbReference type="ChEBI" id="CHEBI:15377"/>
        <dbReference type="ChEBI" id="CHEBI:17596"/>
        <dbReference type="ChEBI" id="CHEBI:43474"/>
        <dbReference type="ChEBI" id="CHEBI:58053"/>
        <dbReference type="EC" id="3.1.3.99"/>
    </reaction>
</comment>
<proteinExistence type="inferred from homology"/>
<evidence type="ECO:0000256" key="12">
    <source>
        <dbReference type="PIRNR" id="PIRNR028836"/>
    </source>
</evidence>
<dbReference type="OrthoDB" id="185373at2759"/>
<evidence type="ECO:0000256" key="2">
    <source>
        <dbReference type="ARBA" id="ARBA00005307"/>
    </source>
</evidence>
<evidence type="ECO:0000256" key="6">
    <source>
        <dbReference type="ARBA" id="ARBA00022741"/>
    </source>
</evidence>
<dbReference type="GO" id="GO:0005524">
    <property type="term" value="F:ATP binding"/>
    <property type="evidence" value="ECO:0007669"/>
    <property type="project" value="UniProtKB-KW"/>
</dbReference>
<dbReference type="GO" id="GO:0071590">
    <property type="term" value="P:nicotinamide riboside biosynthetic process"/>
    <property type="evidence" value="ECO:0007669"/>
    <property type="project" value="TreeGrafter"/>
</dbReference>
<dbReference type="GO" id="GO:0000287">
    <property type="term" value="F:magnesium ion binding"/>
    <property type="evidence" value="ECO:0007669"/>
    <property type="project" value="InterPro"/>
</dbReference>
<dbReference type="Pfam" id="PF06437">
    <property type="entry name" value="ISN1"/>
    <property type="match status" value="1"/>
</dbReference>
<evidence type="ECO:0000313" key="13">
    <source>
        <dbReference type="EMBL" id="ODV95056.1"/>
    </source>
</evidence>
<evidence type="ECO:0000256" key="8">
    <source>
        <dbReference type="ARBA" id="ARBA00022840"/>
    </source>
</evidence>
<dbReference type="GO" id="GO:0006190">
    <property type="term" value="P:inosine salvage"/>
    <property type="evidence" value="ECO:0007669"/>
    <property type="project" value="InterPro"/>
</dbReference>
<evidence type="ECO:0000256" key="3">
    <source>
        <dbReference type="ARBA" id="ARBA00011881"/>
    </source>
</evidence>
<gene>
    <name evidence="13" type="ORF">PACTADRAFT_81594</name>
</gene>
<reference evidence="14" key="1">
    <citation type="submission" date="2016-05" db="EMBL/GenBank/DDBJ databases">
        <title>Comparative genomics of biotechnologically important yeasts.</title>
        <authorList>
            <consortium name="DOE Joint Genome Institute"/>
            <person name="Riley R."/>
            <person name="Haridas S."/>
            <person name="Wolfe K.H."/>
            <person name="Lopes M.R."/>
            <person name="Hittinger C.T."/>
            <person name="Goker M."/>
            <person name="Salamov A."/>
            <person name="Wisecaver J."/>
            <person name="Long T.M."/>
            <person name="Aerts A.L."/>
            <person name="Barry K."/>
            <person name="Choi C."/>
            <person name="Clum A."/>
            <person name="Coughlan A.Y."/>
            <person name="Deshpande S."/>
            <person name="Douglass A.P."/>
            <person name="Hanson S.J."/>
            <person name="Klenk H.-P."/>
            <person name="Labutti K."/>
            <person name="Lapidus A."/>
            <person name="Lindquist E."/>
            <person name="Lipzen A."/>
            <person name="Meier-Kolthoff J.P."/>
            <person name="Ohm R.A."/>
            <person name="Otillar R.P."/>
            <person name="Pangilinan J."/>
            <person name="Peng Y."/>
            <person name="Rokas A."/>
            <person name="Rosa C.A."/>
            <person name="Scheuner C."/>
            <person name="Sibirny A.A."/>
            <person name="Slot J.C."/>
            <person name="Stielow J.B."/>
            <person name="Sun H."/>
            <person name="Kurtzman C.P."/>
            <person name="Blackwell M."/>
            <person name="Grigoriev I.V."/>
            <person name="Jeffries T.W."/>
        </authorList>
    </citation>
    <scope>NUCLEOTIDE SEQUENCE [LARGE SCALE GENOMIC DNA]</scope>
    <source>
        <strain evidence="14">NRRL Y-2460</strain>
    </source>
</reference>
<comment type="function">
    <text evidence="12">IMP-specific 5'-nucleotidase involved in IMP (inositol monophosphate) degradation.</text>
</comment>
<evidence type="ECO:0000256" key="1">
    <source>
        <dbReference type="ARBA" id="ARBA00001946"/>
    </source>
</evidence>
<dbReference type="SUPFAM" id="SSF56784">
    <property type="entry name" value="HAD-like"/>
    <property type="match status" value="1"/>
</dbReference>